<proteinExistence type="predicted"/>
<keyword evidence="1 2" id="KW-0175">Coiled coil</keyword>
<dbReference type="Proteomes" id="UP001610411">
    <property type="component" value="Unassembled WGS sequence"/>
</dbReference>
<evidence type="ECO:0000313" key="5">
    <source>
        <dbReference type="Proteomes" id="UP001610411"/>
    </source>
</evidence>
<feature type="non-terminal residue" evidence="4">
    <location>
        <position position="1"/>
    </location>
</feature>
<dbReference type="SUPFAM" id="SSF90257">
    <property type="entry name" value="Myosin rod fragments"/>
    <property type="match status" value="1"/>
</dbReference>
<dbReference type="InterPro" id="IPR050657">
    <property type="entry name" value="Ankyrin_repeat_domain"/>
</dbReference>
<organism evidence="4 5">
    <name type="scientific">Daubentonia madagascariensis</name>
    <name type="common">Aye-aye</name>
    <name type="synonym">Sciurus madagascariensis</name>
    <dbReference type="NCBI Taxonomy" id="31869"/>
    <lineage>
        <taxon>Eukaryota</taxon>
        <taxon>Metazoa</taxon>
        <taxon>Chordata</taxon>
        <taxon>Craniata</taxon>
        <taxon>Vertebrata</taxon>
        <taxon>Euteleostomi</taxon>
        <taxon>Mammalia</taxon>
        <taxon>Eutheria</taxon>
        <taxon>Euarchontoglires</taxon>
        <taxon>Primates</taxon>
        <taxon>Strepsirrhini</taxon>
        <taxon>Chiromyiformes</taxon>
        <taxon>Daubentoniidae</taxon>
        <taxon>Daubentonia</taxon>
    </lineage>
</organism>
<keyword evidence="5" id="KW-1185">Reference proteome</keyword>
<feature type="domain" description="CCDC144C-like coiled-coil" evidence="3">
    <location>
        <begin position="135"/>
        <end position="455"/>
    </location>
</feature>
<feature type="coiled-coil region" evidence="2">
    <location>
        <begin position="428"/>
        <end position="455"/>
    </location>
</feature>
<sequence>PVSLLKIKDAIHSCQRLTELKSNHCEQLTGKMKKIENTVSALQKELSETKEIKSQLEHQKVDWEREVCRLKFTLEQEKEKRRNAAFGYEKMREKLRKTKEQYRNEVEMKRQLEQTLRTQEVELGSVKNNLNEISHGCEKDLLYENQMLHDEIARLRMEIDEIKTQNQAKENKYLKDIEMLKEKNEESLTKTISQYSEHLSVLMAENSMLTSILKNEKQNKERLETEVESYILRLAAAKSDCDQSQASKREVELAFQRARDEWSGAQESMNSYANILFQKLSESEIKFSRLEVQLYHTKDALKQKTLALESLQRDLSQTQGQKKEIEQMYKNERCKVNNYIVEKESVEERLSLLQSKTVLLQQQLNHAQKKADDKEKTIVNMQTQFLAVVKELQAESEQQTLLLEERNKTLVNECNHLKEKQYQYEKEKAEKEVVVRQLQKEVADTLQKLSRSEASR</sequence>
<reference evidence="4 5" key="1">
    <citation type="journal article" date="2024" name="G3 (Bethesda)">
        <title>A hybrid genome assembly of the endangered aye-aye (Daubentonia madagascariensis).</title>
        <authorList>
            <person name="Versoza C.J."/>
            <person name="Pfeifer S.P."/>
        </authorList>
    </citation>
    <scope>NUCLEOTIDE SEQUENCE [LARGE SCALE GENOMIC DNA]</scope>
    <source>
        <strain evidence="4">6821</strain>
    </source>
</reference>
<gene>
    <name evidence="4" type="ORF">WCI35_032657</name>
</gene>
<dbReference type="PANTHER" id="PTHR24147">
    <property type="entry name" value="ANKYRIN REPEAT DOMAIN 36-RELATED"/>
    <property type="match status" value="1"/>
</dbReference>
<dbReference type="Pfam" id="PF14915">
    <property type="entry name" value="CCDC144C"/>
    <property type="match status" value="2"/>
</dbReference>
<dbReference type="AlphaFoldDB" id="A0ABD2D378"/>
<evidence type="ECO:0000256" key="2">
    <source>
        <dbReference type="SAM" id="Coils"/>
    </source>
</evidence>
<evidence type="ECO:0000313" key="4">
    <source>
        <dbReference type="EMBL" id="KAL2761302.1"/>
    </source>
</evidence>
<feature type="coiled-coil region" evidence="2">
    <location>
        <begin position="25"/>
        <end position="172"/>
    </location>
</feature>
<feature type="domain" description="CCDC144C-like coiled-coil" evidence="3">
    <location>
        <begin position="72"/>
        <end position="134"/>
    </location>
</feature>
<accession>A0ABD2D378</accession>
<feature type="coiled-coil region" evidence="2">
    <location>
        <begin position="301"/>
        <end position="384"/>
    </location>
</feature>
<comment type="caution">
    <text evidence="4">The sequence shown here is derived from an EMBL/GenBank/DDBJ whole genome shotgun (WGS) entry which is preliminary data.</text>
</comment>
<feature type="non-terminal residue" evidence="4">
    <location>
        <position position="456"/>
    </location>
</feature>
<dbReference type="EMBL" id="JBFSEQ010000112">
    <property type="protein sequence ID" value="KAL2761302.1"/>
    <property type="molecule type" value="Genomic_DNA"/>
</dbReference>
<name>A0ABD2D378_DAUMA</name>
<evidence type="ECO:0000259" key="3">
    <source>
        <dbReference type="Pfam" id="PF14915"/>
    </source>
</evidence>
<protein>
    <submittedName>
        <fullName evidence="4">Ankyrin repeat domain-containing protein 30B</fullName>
    </submittedName>
</protein>
<feature type="coiled-coil region" evidence="2">
    <location>
        <begin position="206"/>
        <end position="240"/>
    </location>
</feature>
<dbReference type="InterPro" id="IPR039497">
    <property type="entry name" value="CC144C-like_CC_dom"/>
</dbReference>
<dbReference type="PANTHER" id="PTHR24147:SF60">
    <property type="entry name" value="ANKYRIN REPEAT DOMAIN-CONTAINING PROTEIN 26-RELATED"/>
    <property type="match status" value="1"/>
</dbReference>
<evidence type="ECO:0000256" key="1">
    <source>
        <dbReference type="ARBA" id="ARBA00023054"/>
    </source>
</evidence>